<dbReference type="Proteomes" id="UP001321473">
    <property type="component" value="Unassembled WGS sequence"/>
</dbReference>
<comment type="caution">
    <text evidence="2">The sequence shown here is derived from an EMBL/GenBank/DDBJ whole genome shotgun (WGS) entry which is preliminary data.</text>
</comment>
<gene>
    <name evidence="2" type="ORF">V5799_018558</name>
</gene>
<evidence type="ECO:0000313" key="2">
    <source>
        <dbReference type="EMBL" id="KAK8780101.1"/>
    </source>
</evidence>
<name>A0AAQ4EZF6_AMBAM</name>
<feature type="domain" description="Peptidase M13 C-terminal" evidence="1">
    <location>
        <begin position="290"/>
        <end position="482"/>
    </location>
</feature>
<dbReference type="GO" id="GO:0005886">
    <property type="term" value="C:plasma membrane"/>
    <property type="evidence" value="ECO:0007669"/>
    <property type="project" value="TreeGrafter"/>
</dbReference>
<dbReference type="PANTHER" id="PTHR11733">
    <property type="entry name" value="ZINC METALLOPROTEASE FAMILY M13 NEPRILYSIN-RELATED"/>
    <property type="match status" value="1"/>
</dbReference>
<reference evidence="2 3" key="1">
    <citation type="journal article" date="2023" name="Arcadia Sci">
        <title>De novo assembly of a long-read Amblyomma americanum tick genome.</title>
        <authorList>
            <person name="Chou S."/>
            <person name="Poskanzer K.E."/>
            <person name="Rollins M."/>
            <person name="Thuy-Boun P.S."/>
        </authorList>
    </citation>
    <scope>NUCLEOTIDE SEQUENCE [LARGE SCALE GENOMIC DNA]</scope>
    <source>
        <strain evidence="2">F_SG_1</strain>
        <tissue evidence="2">Salivary glands</tissue>
    </source>
</reference>
<protein>
    <recommendedName>
        <fullName evidence="1">Peptidase M13 C-terminal domain-containing protein</fullName>
    </recommendedName>
</protein>
<dbReference type="PANTHER" id="PTHR11733:SF241">
    <property type="entry name" value="GH26575P-RELATED"/>
    <property type="match status" value="1"/>
</dbReference>
<dbReference type="EMBL" id="JARKHS020009184">
    <property type="protein sequence ID" value="KAK8780101.1"/>
    <property type="molecule type" value="Genomic_DNA"/>
</dbReference>
<dbReference type="SUPFAM" id="SSF55486">
    <property type="entry name" value="Metalloproteases ('zincins'), catalytic domain"/>
    <property type="match status" value="2"/>
</dbReference>
<dbReference type="InterPro" id="IPR000718">
    <property type="entry name" value="Peptidase_M13"/>
</dbReference>
<dbReference type="PROSITE" id="PS51885">
    <property type="entry name" value="NEPRILYSIN"/>
    <property type="match status" value="1"/>
</dbReference>
<proteinExistence type="predicted"/>
<keyword evidence="3" id="KW-1185">Reference proteome</keyword>
<organism evidence="2 3">
    <name type="scientific">Amblyomma americanum</name>
    <name type="common">Lone star tick</name>
    <dbReference type="NCBI Taxonomy" id="6943"/>
    <lineage>
        <taxon>Eukaryota</taxon>
        <taxon>Metazoa</taxon>
        <taxon>Ecdysozoa</taxon>
        <taxon>Arthropoda</taxon>
        <taxon>Chelicerata</taxon>
        <taxon>Arachnida</taxon>
        <taxon>Acari</taxon>
        <taxon>Parasitiformes</taxon>
        <taxon>Ixodida</taxon>
        <taxon>Ixodoidea</taxon>
        <taxon>Ixodidae</taxon>
        <taxon>Amblyomminae</taxon>
        <taxon>Amblyomma</taxon>
    </lineage>
</organism>
<dbReference type="GO" id="GO:0016485">
    <property type="term" value="P:protein processing"/>
    <property type="evidence" value="ECO:0007669"/>
    <property type="project" value="TreeGrafter"/>
</dbReference>
<sequence>MLLLLVESTSSAYFQHCDNPVSCFDLDTELQRSRHVDVDPCRNMFGHVCGRWTSMYPGRQDQFELLNQRLIMSLLENVGQVSTGSGSATDKAGAALFGCMRVAEDMVDDISAIREVLNRHGLHLPAQDIRPSRDVFRILVGLTLQDLLGVFFQLKPSPYLRTDDSLQLKNILQDETINYANTVSKRVRQQIEMSYNLSMLDPQSAKSIMQRLRSIHQIVGTASKLRSDAALNSYYRHIPKYDAKVNFVKWLVKAHRAEAAHKILFLHPSPDIATSINRDDWEPTSISVGAFYVILYHLIYLPGSTLVSPLLVRNGPNSYNYGAIGKVIGHELSHAFEPRFLEVTTRGDAQASYTPRFRKLLEGQQECLILQANKMTESAIAGNNSISETYADTAGLEAAYLAYSTLPLTDRRMGVGPYTADQAFFVGSCYMFCEAERTPSERSVYLPHRVRCNQPCINIQEFADAYRCSKGSAMFPRSRCDIHDHRLINPSEAR</sequence>
<evidence type="ECO:0000259" key="1">
    <source>
        <dbReference type="Pfam" id="PF01431"/>
    </source>
</evidence>
<dbReference type="Pfam" id="PF01431">
    <property type="entry name" value="Peptidase_M13"/>
    <property type="match status" value="1"/>
</dbReference>
<dbReference type="PRINTS" id="PR00786">
    <property type="entry name" value="NEPRILYSIN"/>
</dbReference>
<dbReference type="GO" id="GO:0004222">
    <property type="term" value="F:metalloendopeptidase activity"/>
    <property type="evidence" value="ECO:0007669"/>
    <property type="project" value="InterPro"/>
</dbReference>
<dbReference type="Gene3D" id="3.40.390.10">
    <property type="entry name" value="Collagenase (Catalytic Domain)"/>
    <property type="match status" value="1"/>
</dbReference>
<dbReference type="InterPro" id="IPR018497">
    <property type="entry name" value="Peptidase_M13_C"/>
</dbReference>
<evidence type="ECO:0000313" key="3">
    <source>
        <dbReference type="Proteomes" id="UP001321473"/>
    </source>
</evidence>
<dbReference type="InterPro" id="IPR024079">
    <property type="entry name" value="MetalloPept_cat_dom_sf"/>
</dbReference>
<dbReference type="AlphaFoldDB" id="A0AAQ4EZF6"/>
<accession>A0AAQ4EZF6</accession>